<comment type="subcellular location">
    <subcellularLocation>
        <location evidence="1">Nucleus</location>
    </subcellularLocation>
</comment>
<dbReference type="Gene3D" id="3.30.160.60">
    <property type="entry name" value="Classic Zinc Finger"/>
    <property type="match status" value="3"/>
</dbReference>
<evidence type="ECO:0000256" key="2">
    <source>
        <dbReference type="ARBA" id="ARBA00022723"/>
    </source>
</evidence>
<keyword evidence="7" id="KW-0804">Transcription</keyword>
<feature type="domain" description="C2H2-type" evidence="11">
    <location>
        <begin position="223"/>
        <end position="250"/>
    </location>
</feature>
<gene>
    <name evidence="12" type="ORF">KUTeg_000710</name>
</gene>
<evidence type="ECO:0000256" key="7">
    <source>
        <dbReference type="ARBA" id="ARBA00023163"/>
    </source>
</evidence>
<dbReference type="InterPro" id="IPR050717">
    <property type="entry name" value="C2H2-ZF_Transcription_Reg"/>
</dbReference>
<keyword evidence="2" id="KW-0479">Metal-binding</keyword>
<keyword evidence="4 9" id="KW-0863">Zinc-finger</keyword>
<sequence length="313" mass="35931">MNIKTEATFSIILKMTSFPLYPRPYTWLPSASSLTYPDLQTTPQCHSLSDPRVSHLQSYVYSSLSYNSLYLKSLRCSPCYQYGYRKDCSLSPNCSTTPQGLDLSRTAYLNGSLSDSTEFSSPEKDFSPPRTLKEEKETATKPRFDFANLARNLETDSDEDSSSKSDKEPLIVSHALEYIKYLETLRYKTPMTSFSVPVSLTKCQSYPTDKPRGRRPKRAKKEYICNYCGRHFSKSYNLLIHERTHTDERPFPCDICGKAFRRQDHLRDHRYIHSKEKPFKCTKCGKGFCQARTLAVHKATHENADSNRLAVKG</sequence>
<dbReference type="Pfam" id="PF00096">
    <property type="entry name" value="zf-C2H2"/>
    <property type="match status" value="3"/>
</dbReference>
<dbReference type="PANTHER" id="PTHR14196:SF0">
    <property type="entry name" value="PROTEIN BOWEL"/>
    <property type="match status" value="1"/>
</dbReference>
<dbReference type="SUPFAM" id="SSF57667">
    <property type="entry name" value="beta-beta-alpha zinc fingers"/>
    <property type="match status" value="2"/>
</dbReference>
<evidence type="ECO:0000256" key="6">
    <source>
        <dbReference type="ARBA" id="ARBA00023015"/>
    </source>
</evidence>
<feature type="domain" description="C2H2-type" evidence="11">
    <location>
        <begin position="251"/>
        <end position="278"/>
    </location>
</feature>
<feature type="compositionally biased region" description="Basic and acidic residues" evidence="10">
    <location>
        <begin position="121"/>
        <end position="138"/>
    </location>
</feature>
<keyword evidence="13" id="KW-1185">Reference proteome</keyword>
<dbReference type="PANTHER" id="PTHR14196">
    <property type="entry name" value="ODD-SKIPPED - RELATED"/>
    <property type="match status" value="1"/>
</dbReference>
<dbReference type="Proteomes" id="UP001217089">
    <property type="component" value="Unassembled WGS sequence"/>
</dbReference>
<dbReference type="InterPro" id="IPR036236">
    <property type="entry name" value="Znf_C2H2_sf"/>
</dbReference>
<name>A0ABQ9FYC5_TEGGR</name>
<evidence type="ECO:0000313" key="13">
    <source>
        <dbReference type="Proteomes" id="UP001217089"/>
    </source>
</evidence>
<accession>A0ABQ9FYC5</accession>
<proteinExistence type="predicted"/>
<evidence type="ECO:0000256" key="4">
    <source>
        <dbReference type="ARBA" id="ARBA00022771"/>
    </source>
</evidence>
<keyword evidence="6" id="KW-0805">Transcription regulation</keyword>
<feature type="region of interest" description="Disordered" evidence="10">
    <location>
        <begin position="114"/>
        <end position="138"/>
    </location>
</feature>
<dbReference type="PROSITE" id="PS50157">
    <property type="entry name" value="ZINC_FINGER_C2H2_2"/>
    <property type="match status" value="3"/>
</dbReference>
<dbReference type="PROSITE" id="PS00028">
    <property type="entry name" value="ZINC_FINGER_C2H2_1"/>
    <property type="match status" value="3"/>
</dbReference>
<evidence type="ECO:0000313" key="12">
    <source>
        <dbReference type="EMBL" id="KAJ8322239.1"/>
    </source>
</evidence>
<keyword evidence="5" id="KW-0862">Zinc</keyword>
<protein>
    <recommendedName>
        <fullName evidence="11">C2H2-type domain-containing protein</fullName>
    </recommendedName>
</protein>
<dbReference type="SMART" id="SM00355">
    <property type="entry name" value="ZnF_C2H2"/>
    <property type="match status" value="3"/>
</dbReference>
<evidence type="ECO:0000256" key="8">
    <source>
        <dbReference type="ARBA" id="ARBA00023242"/>
    </source>
</evidence>
<evidence type="ECO:0000256" key="9">
    <source>
        <dbReference type="PROSITE-ProRule" id="PRU00042"/>
    </source>
</evidence>
<keyword evidence="3" id="KW-0677">Repeat</keyword>
<feature type="domain" description="C2H2-type" evidence="11">
    <location>
        <begin position="279"/>
        <end position="306"/>
    </location>
</feature>
<comment type="caution">
    <text evidence="12">The sequence shown here is derived from an EMBL/GenBank/DDBJ whole genome shotgun (WGS) entry which is preliminary data.</text>
</comment>
<dbReference type="InterPro" id="IPR013087">
    <property type="entry name" value="Znf_C2H2_type"/>
</dbReference>
<evidence type="ECO:0000259" key="11">
    <source>
        <dbReference type="PROSITE" id="PS50157"/>
    </source>
</evidence>
<evidence type="ECO:0000256" key="10">
    <source>
        <dbReference type="SAM" id="MobiDB-lite"/>
    </source>
</evidence>
<keyword evidence="8" id="KW-0539">Nucleus</keyword>
<organism evidence="12 13">
    <name type="scientific">Tegillarca granosa</name>
    <name type="common">Malaysian cockle</name>
    <name type="synonym">Anadara granosa</name>
    <dbReference type="NCBI Taxonomy" id="220873"/>
    <lineage>
        <taxon>Eukaryota</taxon>
        <taxon>Metazoa</taxon>
        <taxon>Spiralia</taxon>
        <taxon>Lophotrochozoa</taxon>
        <taxon>Mollusca</taxon>
        <taxon>Bivalvia</taxon>
        <taxon>Autobranchia</taxon>
        <taxon>Pteriomorphia</taxon>
        <taxon>Arcoida</taxon>
        <taxon>Arcoidea</taxon>
        <taxon>Arcidae</taxon>
        <taxon>Tegillarca</taxon>
    </lineage>
</organism>
<evidence type="ECO:0000256" key="1">
    <source>
        <dbReference type="ARBA" id="ARBA00004123"/>
    </source>
</evidence>
<dbReference type="EMBL" id="JARBDR010000018">
    <property type="protein sequence ID" value="KAJ8322239.1"/>
    <property type="molecule type" value="Genomic_DNA"/>
</dbReference>
<reference evidence="12 13" key="1">
    <citation type="submission" date="2022-12" db="EMBL/GenBank/DDBJ databases">
        <title>Chromosome-level genome of Tegillarca granosa.</title>
        <authorList>
            <person name="Kim J."/>
        </authorList>
    </citation>
    <scope>NUCLEOTIDE SEQUENCE [LARGE SCALE GENOMIC DNA]</scope>
    <source>
        <strain evidence="12">Teg-2019</strain>
        <tissue evidence="12">Adductor muscle</tissue>
    </source>
</reference>
<evidence type="ECO:0000256" key="3">
    <source>
        <dbReference type="ARBA" id="ARBA00022737"/>
    </source>
</evidence>
<evidence type="ECO:0000256" key="5">
    <source>
        <dbReference type="ARBA" id="ARBA00022833"/>
    </source>
</evidence>